<proteinExistence type="inferred from homology"/>
<evidence type="ECO:0000313" key="6">
    <source>
        <dbReference type="EMBL" id="ABM77580.1"/>
    </source>
</evidence>
<evidence type="ECO:0000256" key="2">
    <source>
        <dbReference type="ARBA" id="ARBA00022670"/>
    </source>
</evidence>
<protein>
    <submittedName>
        <fullName evidence="6">Trypsin-like serine protease</fullName>
    </submittedName>
</protein>
<reference evidence="6 7" key="1">
    <citation type="journal article" date="2007" name="PLoS Genet.">
        <title>Patterns and implications of gene gain and loss in the evolution of Prochlorococcus.</title>
        <authorList>
            <person name="Kettler G.C."/>
            <person name="Martiny A.C."/>
            <person name="Huang K."/>
            <person name="Zucker J."/>
            <person name="Coleman M.L."/>
            <person name="Rodrigue S."/>
            <person name="Chen F."/>
            <person name="Lapidus A."/>
            <person name="Ferriera S."/>
            <person name="Johnson J."/>
            <person name="Steglich C."/>
            <person name="Church G.M."/>
            <person name="Richardson P."/>
            <person name="Chisholm S.W."/>
        </authorList>
    </citation>
    <scope>NUCLEOTIDE SEQUENCE [LARGE SCALE GENOMIC DNA]</scope>
    <source>
        <strain evidence="6 7">MIT 9303</strain>
    </source>
</reference>
<dbReference type="Gene3D" id="2.30.42.10">
    <property type="match status" value="1"/>
</dbReference>
<dbReference type="Pfam" id="PF13180">
    <property type="entry name" value="PDZ_2"/>
    <property type="match status" value="1"/>
</dbReference>
<dbReference type="RefSeq" id="WP_011825491.1">
    <property type="nucleotide sequence ID" value="NC_008820.1"/>
</dbReference>
<dbReference type="Proteomes" id="UP000002274">
    <property type="component" value="Chromosome"/>
</dbReference>
<dbReference type="MEROPS" id="S01.482"/>
<dbReference type="Gene3D" id="2.40.10.120">
    <property type="match status" value="1"/>
</dbReference>
<accession>A2C7X0</accession>
<dbReference type="InterPro" id="IPR001940">
    <property type="entry name" value="Peptidase_S1C"/>
</dbReference>
<dbReference type="Pfam" id="PF13365">
    <property type="entry name" value="Trypsin_2"/>
    <property type="match status" value="1"/>
</dbReference>
<dbReference type="STRING" id="59922.P9303_08291"/>
<comment type="similarity">
    <text evidence="1">Belongs to the peptidase S1C family.</text>
</comment>
<gene>
    <name evidence="6" type="ordered locus">P9303_08291</name>
</gene>
<evidence type="ECO:0000259" key="5">
    <source>
        <dbReference type="SMART" id="SM00228"/>
    </source>
</evidence>
<keyword evidence="3" id="KW-0378">Hydrolase</keyword>
<evidence type="ECO:0000256" key="3">
    <source>
        <dbReference type="ARBA" id="ARBA00022801"/>
    </source>
</evidence>
<dbReference type="BioCyc" id="PMAR59922:G1G80-748-MONOMER"/>
<dbReference type="InterPro" id="IPR009003">
    <property type="entry name" value="Peptidase_S1_PA"/>
</dbReference>
<dbReference type="InterPro" id="IPR001478">
    <property type="entry name" value="PDZ"/>
</dbReference>
<dbReference type="PANTHER" id="PTHR22939:SF129">
    <property type="entry name" value="SERINE PROTEASE HTRA2, MITOCHONDRIAL"/>
    <property type="match status" value="1"/>
</dbReference>
<dbReference type="AlphaFoldDB" id="A2C7X0"/>
<dbReference type="PRINTS" id="PR00834">
    <property type="entry name" value="PROTEASES2C"/>
</dbReference>
<evidence type="ECO:0000256" key="4">
    <source>
        <dbReference type="SAM" id="MobiDB-lite"/>
    </source>
</evidence>
<dbReference type="KEGG" id="pmf:P9303_08291"/>
<keyword evidence="2 6" id="KW-0645">Protease</keyword>
<dbReference type="InterPro" id="IPR036034">
    <property type="entry name" value="PDZ_sf"/>
</dbReference>
<feature type="region of interest" description="Disordered" evidence="4">
    <location>
        <begin position="38"/>
        <end position="58"/>
    </location>
</feature>
<dbReference type="EMBL" id="CP000554">
    <property type="protein sequence ID" value="ABM77580.1"/>
    <property type="molecule type" value="Genomic_DNA"/>
</dbReference>
<dbReference type="HOGENOM" id="CLU_020120_1_2_3"/>
<organism evidence="6 7">
    <name type="scientific">Prochlorococcus marinus (strain MIT 9303)</name>
    <dbReference type="NCBI Taxonomy" id="59922"/>
    <lineage>
        <taxon>Bacteria</taxon>
        <taxon>Bacillati</taxon>
        <taxon>Cyanobacteriota</taxon>
        <taxon>Cyanophyceae</taxon>
        <taxon>Synechococcales</taxon>
        <taxon>Prochlorococcaceae</taxon>
        <taxon>Prochlorococcus</taxon>
    </lineage>
</organism>
<evidence type="ECO:0000313" key="7">
    <source>
        <dbReference type="Proteomes" id="UP000002274"/>
    </source>
</evidence>
<feature type="compositionally biased region" description="Polar residues" evidence="4">
    <location>
        <begin position="40"/>
        <end position="58"/>
    </location>
</feature>
<dbReference type="SUPFAM" id="SSF50156">
    <property type="entry name" value="PDZ domain-like"/>
    <property type="match status" value="1"/>
</dbReference>
<feature type="domain" description="PDZ" evidence="5">
    <location>
        <begin position="279"/>
        <end position="368"/>
    </location>
</feature>
<dbReference type="GO" id="GO:0004252">
    <property type="term" value="F:serine-type endopeptidase activity"/>
    <property type="evidence" value="ECO:0007669"/>
    <property type="project" value="InterPro"/>
</dbReference>
<sequence length="384" mass="39770">MTLALSAHRLHPIRWLGLVLISINLSGCNEGLRQRIGIGSKTSPDNTPVVSDPPNSAPLQPGTNVIVTAVEQVGPAVVRIDTVKRIANPLGNLFGGGPPIQRQAGQGSGFITRSDGLIFTNAHVVDGAEQVSVTLPDGRSYSGKVLGGDPLTDVAVVKVVAKKLPVAPLGNSNNIKPGQWAIAIGNPLGLNNTVTAGIISSVDRTNALGGGQRVPYIQTDAAVNPGNSGGPLINASGQVIGINTAIKVAPGGGLSFAVPINLAKRIAQQIVGRGQASHPYIGVRLQSLTPQLAKEINATGGQCQVPEVNAVLVVEVMSRSPADKAGVRQCDLISEVNGEVVRDPSQVQLAVDRGEVGKPMPLTLERNDKTIELIVKPAELPRQG</sequence>
<evidence type="ECO:0000256" key="1">
    <source>
        <dbReference type="ARBA" id="ARBA00010541"/>
    </source>
</evidence>
<dbReference type="SUPFAM" id="SSF50494">
    <property type="entry name" value="Trypsin-like serine proteases"/>
    <property type="match status" value="1"/>
</dbReference>
<dbReference type="SMART" id="SM00228">
    <property type="entry name" value="PDZ"/>
    <property type="match status" value="1"/>
</dbReference>
<name>A2C7X0_PROM3</name>
<dbReference type="PANTHER" id="PTHR22939">
    <property type="entry name" value="SERINE PROTEASE FAMILY S1C HTRA-RELATED"/>
    <property type="match status" value="1"/>
</dbReference>
<dbReference type="GO" id="GO:0006508">
    <property type="term" value="P:proteolysis"/>
    <property type="evidence" value="ECO:0007669"/>
    <property type="project" value="UniProtKB-KW"/>
</dbReference>